<dbReference type="InterPro" id="IPR027417">
    <property type="entry name" value="P-loop_NTPase"/>
</dbReference>
<dbReference type="InterPro" id="IPR017871">
    <property type="entry name" value="ABC_transporter-like_CS"/>
</dbReference>
<dbReference type="AlphaFoldDB" id="A0A2W7JFH3"/>
<evidence type="ECO:0000256" key="3">
    <source>
        <dbReference type="ARBA" id="ARBA00022741"/>
    </source>
</evidence>
<dbReference type="GO" id="GO:0140359">
    <property type="term" value="F:ABC-type transporter activity"/>
    <property type="evidence" value="ECO:0007669"/>
    <property type="project" value="UniProtKB-ARBA"/>
</dbReference>
<dbReference type="Gene3D" id="3.40.50.300">
    <property type="entry name" value="P-loop containing nucleotide triphosphate hydrolases"/>
    <property type="match status" value="1"/>
</dbReference>
<comment type="caution">
    <text evidence="6">The sequence shown here is derived from an EMBL/GenBank/DDBJ whole genome shotgun (WGS) entry which is preliminary data.</text>
</comment>
<dbReference type="FunFam" id="3.40.50.300:FF:000042">
    <property type="entry name" value="Maltose/maltodextrin ABC transporter, ATP-binding protein"/>
    <property type="match status" value="1"/>
</dbReference>
<dbReference type="GO" id="GO:0016887">
    <property type="term" value="F:ATP hydrolysis activity"/>
    <property type="evidence" value="ECO:0007669"/>
    <property type="project" value="InterPro"/>
</dbReference>
<evidence type="ECO:0000256" key="2">
    <source>
        <dbReference type="ARBA" id="ARBA00022448"/>
    </source>
</evidence>
<dbReference type="InterPro" id="IPR003439">
    <property type="entry name" value="ABC_transporter-like_ATP-bd"/>
</dbReference>
<accession>A0A2W7JFH3</accession>
<keyword evidence="2" id="KW-0813">Transport</keyword>
<dbReference type="OrthoDB" id="394852at2"/>
<dbReference type="Gene3D" id="2.40.50.100">
    <property type="match status" value="1"/>
</dbReference>
<dbReference type="InterPro" id="IPR008995">
    <property type="entry name" value="Mo/tungstate-bd_C_term_dom"/>
</dbReference>
<dbReference type="EMBL" id="QKYU01000002">
    <property type="protein sequence ID" value="PZW50528.1"/>
    <property type="molecule type" value="Genomic_DNA"/>
</dbReference>
<keyword evidence="4 6" id="KW-0067">ATP-binding</keyword>
<dbReference type="Pfam" id="PF08402">
    <property type="entry name" value="TOBE_2"/>
    <property type="match status" value="1"/>
</dbReference>
<evidence type="ECO:0000313" key="6">
    <source>
        <dbReference type="EMBL" id="PZW50528.1"/>
    </source>
</evidence>
<dbReference type="PANTHER" id="PTHR43875:SF1">
    <property type="entry name" value="OSMOPROTECTIVE COMPOUNDS UPTAKE ATP-BINDING PROTEIN GGTA"/>
    <property type="match status" value="1"/>
</dbReference>
<evidence type="ECO:0000256" key="4">
    <source>
        <dbReference type="ARBA" id="ARBA00022840"/>
    </source>
</evidence>
<dbReference type="InterPro" id="IPR013611">
    <property type="entry name" value="Transp-assoc_OB_typ2"/>
</dbReference>
<dbReference type="RefSeq" id="WP_111396668.1">
    <property type="nucleotide sequence ID" value="NZ_QKYU01000002.1"/>
</dbReference>
<dbReference type="PROSITE" id="PS00211">
    <property type="entry name" value="ABC_TRANSPORTER_1"/>
    <property type="match status" value="1"/>
</dbReference>
<dbReference type="PANTHER" id="PTHR43875">
    <property type="entry name" value="MALTODEXTRIN IMPORT ATP-BINDING PROTEIN MSMX"/>
    <property type="match status" value="1"/>
</dbReference>
<dbReference type="SMART" id="SM00382">
    <property type="entry name" value="AAA"/>
    <property type="match status" value="1"/>
</dbReference>
<gene>
    <name evidence="6" type="ORF">C8P66_102216</name>
</gene>
<comment type="similarity">
    <text evidence="1">Belongs to the ABC transporter superfamily.</text>
</comment>
<dbReference type="GO" id="GO:0005524">
    <property type="term" value="F:ATP binding"/>
    <property type="evidence" value="ECO:0007669"/>
    <property type="project" value="UniProtKB-KW"/>
</dbReference>
<dbReference type="PROSITE" id="PS50893">
    <property type="entry name" value="ABC_TRANSPORTER_2"/>
    <property type="match status" value="1"/>
</dbReference>
<dbReference type="InterPro" id="IPR047641">
    <property type="entry name" value="ABC_transpr_MalK/UgpC-like"/>
</dbReference>
<dbReference type="Pfam" id="PF00005">
    <property type="entry name" value="ABC_tran"/>
    <property type="match status" value="1"/>
</dbReference>
<keyword evidence="3" id="KW-0547">Nucleotide-binding</keyword>
<organism evidence="6 7">
    <name type="scientific">Humitalea rosea</name>
    <dbReference type="NCBI Taxonomy" id="990373"/>
    <lineage>
        <taxon>Bacteria</taxon>
        <taxon>Pseudomonadati</taxon>
        <taxon>Pseudomonadota</taxon>
        <taxon>Alphaproteobacteria</taxon>
        <taxon>Acetobacterales</taxon>
        <taxon>Roseomonadaceae</taxon>
        <taxon>Humitalea</taxon>
    </lineage>
</organism>
<dbReference type="SUPFAM" id="SSF52540">
    <property type="entry name" value="P-loop containing nucleoside triphosphate hydrolases"/>
    <property type="match status" value="1"/>
</dbReference>
<proteinExistence type="inferred from homology"/>
<evidence type="ECO:0000256" key="1">
    <source>
        <dbReference type="ARBA" id="ARBA00005417"/>
    </source>
</evidence>
<dbReference type="GO" id="GO:0055052">
    <property type="term" value="C:ATP-binding cassette (ABC) transporter complex, substrate-binding subunit-containing"/>
    <property type="evidence" value="ECO:0007669"/>
    <property type="project" value="TreeGrafter"/>
</dbReference>
<protein>
    <submittedName>
        <fullName evidence="6">Carbohydrate ABC transporter ATP-binding protein (CUT1 family)</fullName>
    </submittedName>
</protein>
<dbReference type="InterPro" id="IPR003593">
    <property type="entry name" value="AAA+_ATPase"/>
</dbReference>
<evidence type="ECO:0000259" key="5">
    <source>
        <dbReference type="PROSITE" id="PS50893"/>
    </source>
</evidence>
<reference evidence="6 7" key="1">
    <citation type="submission" date="2018-06" db="EMBL/GenBank/DDBJ databases">
        <title>Genomic Encyclopedia of Archaeal and Bacterial Type Strains, Phase II (KMG-II): from individual species to whole genera.</title>
        <authorList>
            <person name="Goeker M."/>
        </authorList>
    </citation>
    <scope>NUCLEOTIDE SEQUENCE [LARGE SCALE GENOMIC DNA]</scope>
    <source>
        <strain evidence="6 7">DSM 24525</strain>
    </source>
</reference>
<keyword evidence="7" id="KW-1185">Reference proteome</keyword>
<dbReference type="Proteomes" id="UP000249688">
    <property type="component" value="Unassembled WGS sequence"/>
</dbReference>
<evidence type="ECO:0000313" key="7">
    <source>
        <dbReference type="Proteomes" id="UP000249688"/>
    </source>
</evidence>
<dbReference type="Gene3D" id="2.40.50.140">
    <property type="entry name" value="Nucleic acid-binding proteins"/>
    <property type="match status" value="1"/>
</dbReference>
<dbReference type="InterPro" id="IPR012340">
    <property type="entry name" value="NA-bd_OB-fold"/>
</dbReference>
<name>A0A2W7JFH3_9PROT</name>
<dbReference type="SUPFAM" id="SSF50331">
    <property type="entry name" value="MOP-like"/>
    <property type="match status" value="1"/>
</dbReference>
<feature type="domain" description="ABC transporter" evidence="5">
    <location>
        <begin position="4"/>
        <end position="250"/>
    </location>
</feature>
<sequence length="371" mass="39541">MGGIVIEGAKRSYGAVEALKGVSLTIAPGEFLALVGPSGCGKTTLMRAVAGLEPLDAGRVLFGAEEVTRRRAADRDVAMVFQNYALYPHLTVFQNIAVPLVMRRLNAWQRLPLLGPMLSRAAREGIAADVRAAAESLAVGHLLARKPGQLSGGQRQRVALGRAIVRRPRVFLMDEPLSNLDAALRTETRRELVELHRRVGAATIYVTHDQSEAMTMADRVAVMMAGEILQVATPEAIYADPADLRVASFIGSPRINLLPAESGPDGLVRVGGWSTGLVAPGAATFAVRPEALVPGPEGLPAVLEHVEFLGDSLLLHARHEASGAPLVARLEPQARKSLERGQALHLRPLHGLVFSADGRRCPALARTSALV</sequence>